<organism evidence="1 2">
    <name type="scientific">Halalkalibacter hemicellulosilyticusJCM 9152</name>
    <dbReference type="NCBI Taxonomy" id="1236971"/>
    <lineage>
        <taxon>Bacteria</taxon>
        <taxon>Bacillati</taxon>
        <taxon>Bacillota</taxon>
        <taxon>Bacilli</taxon>
        <taxon>Bacillales</taxon>
        <taxon>Bacillaceae</taxon>
        <taxon>Halalkalibacter</taxon>
    </lineage>
</organism>
<dbReference type="AlphaFoldDB" id="W4QIC0"/>
<dbReference type="EMBL" id="BAUU01000025">
    <property type="protein sequence ID" value="GAE31841.1"/>
    <property type="molecule type" value="Genomic_DNA"/>
</dbReference>
<proteinExistence type="predicted"/>
<evidence type="ECO:0000313" key="1">
    <source>
        <dbReference type="EMBL" id="GAE31841.1"/>
    </source>
</evidence>
<dbReference type="Proteomes" id="UP000018895">
    <property type="component" value="Unassembled WGS sequence"/>
</dbReference>
<evidence type="ECO:0000313" key="2">
    <source>
        <dbReference type="Proteomes" id="UP000018895"/>
    </source>
</evidence>
<gene>
    <name evidence="1" type="ORF">JCM9152_3336</name>
</gene>
<name>W4QIC0_9BACI</name>
<keyword evidence="2" id="KW-1185">Reference proteome</keyword>
<sequence length="87" mass="10224">MIIVMSLLPIIVIVQQELSANKQEREVLFLLEESMQYYRVSGLMIEPDVNEDILFTYELIDTHIMRFCASWVALNGRDYEHCFVATH</sequence>
<comment type="caution">
    <text evidence="1">The sequence shown here is derived from an EMBL/GenBank/DDBJ whole genome shotgun (WGS) entry which is preliminary data.</text>
</comment>
<accession>W4QIC0</accession>
<reference evidence="1" key="1">
    <citation type="journal article" date="2014" name="Genome Announc.">
        <title>Draft Genome Sequences of Three Alkaliphilic Bacillus Strains, Bacillus wakoensis JCM 9140T, Bacillus akibai JCM 9157T, and Bacillus hemicellulosilyticus JCM 9152T.</title>
        <authorList>
            <person name="Yuki M."/>
            <person name="Oshima K."/>
            <person name="Suda W."/>
            <person name="Oshida Y."/>
            <person name="Kitamura K."/>
            <person name="Iida T."/>
            <person name="Hattori M."/>
            <person name="Ohkuma M."/>
        </authorList>
    </citation>
    <scope>NUCLEOTIDE SEQUENCE [LARGE SCALE GENOMIC DNA]</scope>
    <source>
        <strain evidence="1">JCM 9152</strain>
    </source>
</reference>
<dbReference type="STRING" id="1236971.JCM9152_3336"/>
<protein>
    <submittedName>
        <fullName evidence="1">Uncharacterized protein</fullName>
    </submittedName>
</protein>